<dbReference type="Proteomes" id="UP001165960">
    <property type="component" value="Unassembled WGS sequence"/>
</dbReference>
<organism evidence="1 2">
    <name type="scientific">Entomophthora muscae</name>
    <dbReference type="NCBI Taxonomy" id="34485"/>
    <lineage>
        <taxon>Eukaryota</taxon>
        <taxon>Fungi</taxon>
        <taxon>Fungi incertae sedis</taxon>
        <taxon>Zoopagomycota</taxon>
        <taxon>Entomophthoromycotina</taxon>
        <taxon>Entomophthoromycetes</taxon>
        <taxon>Entomophthorales</taxon>
        <taxon>Entomophthoraceae</taxon>
        <taxon>Entomophthora</taxon>
    </lineage>
</organism>
<proteinExistence type="predicted"/>
<reference evidence="1" key="1">
    <citation type="submission" date="2022-04" db="EMBL/GenBank/DDBJ databases">
        <title>Genome of the entomopathogenic fungus Entomophthora muscae.</title>
        <authorList>
            <person name="Elya C."/>
            <person name="Lovett B.R."/>
            <person name="Lee E."/>
            <person name="Macias A.M."/>
            <person name="Hajek A.E."/>
            <person name="De Bivort B.L."/>
            <person name="Kasson M.T."/>
            <person name="De Fine Licht H.H."/>
            <person name="Stajich J.E."/>
        </authorList>
    </citation>
    <scope>NUCLEOTIDE SEQUENCE</scope>
    <source>
        <strain evidence="1">Berkeley</strain>
    </source>
</reference>
<evidence type="ECO:0000313" key="1">
    <source>
        <dbReference type="EMBL" id="KAJ9074112.1"/>
    </source>
</evidence>
<keyword evidence="2" id="KW-1185">Reference proteome</keyword>
<accession>A0ACC2THW8</accession>
<sequence>MKLHTSSMISWNVVGRSSESQKRLLHPKAFIPVHLNRIVAKPICSEIEQPAFKAAYDRERKLLPGFTKEMHSFLATGQNPNRKSPLLSPASTTAINAREMVPLADSLAHEFALMPSGGSKDQKFRHLQEKFKVNLKGILTEGKRSQYPLPLGEQELRELRSKILALSIAHPQTKSVVERLERALISPLGTISDGGNLKLTKEEFDLTVDVLCLSSTIAHPLLISIFNAIIYMHGLKGRQAVAFYLNQQLTERGVEFNDLTLAGLMNASLNSGDWRCALGLYDISRHRTPTDQRPVLRYTKEIAIKTMCLAGRIDEGLEIYRGLGSECSLECYEILLDYCLPSTKNTTIDDRLFSQALGLFRDCAKTYLQVNPATIKRLIQAALLNHSHFYQAEMILETATKTMGYEPPLSMIIQMLEACQKHSKLRRARRYLLLAIKDRDGTEDVLEAYVHLLHAYKNHFSHQAQPIKLNLQTHFNIHSILERPSPTQACDAAEEIEHVVQHIRSVYSHRPSLLTGRICEAQILAHLKLGCVERALTLSQVHYLDIGQLPPLGMLVYLLHRCFDLNLLNDALHLWKAIEPLLSVLWGSVPTKDKLRVRSQHFTPADTLASLYIVLINGMAKCNNPSCSISLLRHMAQDPTINHCHFIPKNFNGLQKLLVAPQNLAHLASYHEIMESVSRIAHKSDVSALSITA</sequence>
<name>A0ACC2THW8_9FUNG</name>
<gene>
    <name evidence="1" type="ORF">DSO57_1009440</name>
</gene>
<evidence type="ECO:0000313" key="2">
    <source>
        <dbReference type="Proteomes" id="UP001165960"/>
    </source>
</evidence>
<comment type="caution">
    <text evidence="1">The sequence shown here is derived from an EMBL/GenBank/DDBJ whole genome shotgun (WGS) entry which is preliminary data.</text>
</comment>
<dbReference type="EMBL" id="QTSX02002870">
    <property type="protein sequence ID" value="KAJ9074112.1"/>
    <property type="molecule type" value="Genomic_DNA"/>
</dbReference>
<protein>
    <submittedName>
        <fullName evidence="1">Uncharacterized protein</fullName>
    </submittedName>
</protein>